<dbReference type="AlphaFoldDB" id="A0AAN9RIU7"/>
<evidence type="ECO:0000256" key="1">
    <source>
        <dbReference type="SAM" id="MobiDB-lite"/>
    </source>
</evidence>
<name>A0AAN9RIU7_PHACN</name>
<comment type="caution">
    <text evidence="2">The sequence shown here is derived from an EMBL/GenBank/DDBJ whole genome shotgun (WGS) entry which is preliminary data.</text>
</comment>
<gene>
    <name evidence="2" type="ORF">VNO80_06572</name>
</gene>
<dbReference type="SUPFAM" id="SSF50923">
    <property type="entry name" value="Hemopexin-like domain"/>
    <property type="match status" value="1"/>
</dbReference>
<dbReference type="Gene3D" id="2.110.10.10">
    <property type="entry name" value="Hemopexin-like domain"/>
    <property type="match status" value="1"/>
</dbReference>
<dbReference type="Proteomes" id="UP001374584">
    <property type="component" value="Unassembled WGS sequence"/>
</dbReference>
<proteinExistence type="predicted"/>
<keyword evidence="3" id="KW-1185">Reference proteome</keyword>
<sequence>MDLSFVFSILVSEFEERVAAATLASSPFLISGTIFENGIDACFAYKKNQAYLFKGENYVLMNYTPDSTYNTLVDVVKPIADSWSSLRDILPFNDTSEDIGPAHVLGIGVSFILFLSKVQSLCYLQTFHASTSTQSCRCPFKIGAFCSDDQQCATAPERPPPPTSSMAAAERGPRPKIESLPKKVAIEFGESGTCDTKVILLGKQGFCVKLSVHRNVLTENI</sequence>
<evidence type="ECO:0000313" key="2">
    <source>
        <dbReference type="EMBL" id="KAK7373174.1"/>
    </source>
</evidence>
<accession>A0AAN9RIU7</accession>
<protein>
    <submittedName>
        <fullName evidence="2">Uncharacterized protein</fullName>
    </submittedName>
</protein>
<dbReference type="InterPro" id="IPR036375">
    <property type="entry name" value="Hemopexin-like_dom_sf"/>
</dbReference>
<evidence type="ECO:0000313" key="3">
    <source>
        <dbReference type="Proteomes" id="UP001374584"/>
    </source>
</evidence>
<organism evidence="2 3">
    <name type="scientific">Phaseolus coccineus</name>
    <name type="common">Scarlet runner bean</name>
    <name type="synonym">Phaseolus multiflorus</name>
    <dbReference type="NCBI Taxonomy" id="3886"/>
    <lineage>
        <taxon>Eukaryota</taxon>
        <taxon>Viridiplantae</taxon>
        <taxon>Streptophyta</taxon>
        <taxon>Embryophyta</taxon>
        <taxon>Tracheophyta</taxon>
        <taxon>Spermatophyta</taxon>
        <taxon>Magnoliopsida</taxon>
        <taxon>eudicotyledons</taxon>
        <taxon>Gunneridae</taxon>
        <taxon>Pentapetalae</taxon>
        <taxon>rosids</taxon>
        <taxon>fabids</taxon>
        <taxon>Fabales</taxon>
        <taxon>Fabaceae</taxon>
        <taxon>Papilionoideae</taxon>
        <taxon>50 kb inversion clade</taxon>
        <taxon>NPAAA clade</taxon>
        <taxon>indigoferoid/millettioid clade</taxon>
        <taxon>Phaseoleae</taxon>
        <taxon>Phaseolus</taxon>
    </lineage>
</organism>
<feature type="region of interest" description="Disordered" evidence="1">
    <location>
        <begin position="154"/>
        <end position="174"/>
    </location>
</feature>
<reference evidence="2 3" key="1">
    <citation type="submission" date="2024-01" db="EMBL/GenBank/DDBJ databases">
        <title>The genomes of 5 underutilized Papilionoideae crops provide insights into root nodulation and disease resistanc.</title>
        <authorList>
            <person name="Jiang F."/>
        </authorList>
    </citation>
    <scope>NUCLEOTIDE SEQUENCE [LARGE SCALE GENOMIC DNA]</scope>
    <source>
        <strain evidence="2">JINMINGXINNONG_FW02</strain>
        <tissue evidence="2">Leaves</tissue>
    </source>
</reference>
<dbReference type="EMBL" id="JAYMYR010000003">
    <property type="protein sequence ID" value="KAK7373174.1"/>
    <property type="molecule type" value="Genomic_DNA"/>
</dbReference>